<evidence type="ECO:0000256" key="5">
    <source>
        <dbReference type="SAM" id="Phobius"/>
    </source>
</evidence>
<dbReference type="EMBL" id="MLCO01000545">
    <property type="protein sequence ID" value="ONG42365.1"/>
    <property type="molecule type" value="Genomic_DNA"/>
</dbReference>
<dbReference type="Pfam" id="PF25487">
    <property type="entry name" value="ETR1_N"/>
    <property type="match status" value="1"/>
</dbReference>
<feature type="domain" description="Ethylene receptor 1-like N-terminal" evidence="6">
    <location>
        <begin position="32"/>
        <end position="120"/>
    </location>
</feature>
<keyword evidence="2" id="KW-0479">Metal-binding</keyword>
<gene>
    <name evidence="7" type="ORF">BKE38_29545</name>
</gene>
<keyword evidence="5" id="KW-1133">Transmembrane helix</keyword>
<accession>A0A1V2GTZ3</accession>
<dbReference type="AlphaFoldDB" id="A0A1V2GTZ3"/>
<keyword evidence="4" id="KW-0067">ATP-binding</keyword>
<sequence>MLDRIADAAYALAQHWGGMQPHAICLLQDPALLAVGVVTNIGVALAYFAIPLCLWRLLRQAALLPFRSVLVMFVIFILACGTSHLTKVLTLFLGGWAYWLDATACTVTLVASLATALGLLRHGRRIAGLAGRLLARPA</sequence>
<evidence type="ECO:0000313" key="8">
    <source>
        <dbReference type="Proteomes" id="UP000188879"/>
    </source>
</evidence>
<dbReference type="GO" id="GO:0051740">
    <property type="term" value="F:ethylene binding"/>
    <property type="evidence" value="ECO:0007669"/>
    <property type="project" value="TreeGrafter"/>
</dbReference>
<evidence type="ECO:0000256" key="3">
    <source>
        <dbReference type="ARBA" id="ARBA00022741"/>
    </source>
</evidence>
<feature type="transmembrane region" description="Helical" evidence="5">
    <location>
        <begin position="97"/>
        <end position="120"/>
    </location>
</feature>
<dbReference type="GO" id="GO:0005524">
    <property type="term" value="F:ATP binding"/>
    <property type="evidence" value="ECO:0007669"/>
    <property type="project" value="UniProtKB-KW"/>
</dbReference>
<keyword evidence="5" id="KW-0472">Membrane</keyword>
<dbReference type="InterPro" id="IPR058544">
    <property type="entry name" value="ETR1_N"/>
</dbReference>
<dbReference type="Proteomes" id="UP000188879">
    <property type="component" value="Unassembled WGS sequence"/>
</dbReference>
<reference evidence="7 8" key="1">
    <citation type="submission" date="2016-10" db="EMBL/GenBank/DDBJ databases">
        <title>Draft Genome sequence of Roseomonas sp. strain M3.</title>
        <authorList>
            <person name="Subhash Y."/>
            <person name="Lee S."/>
        </authorList>
    </citation>
    <scope>NUCLEOTIDE SEQUENCE [LARGE SCALE GENOMIC DNA]</scope>
    <source>
        <strain evidence="7 8">M3</strain>
    </source>
</reference>
<organism evidence="7 8">
    <name type="scientific">Teichococcus deserti</name>
    <dbReference type="NCBI Taxonomy" id="1817963"/>
    <lineage>
        <taxon>Bacteria</taxon>
        <taxon>Pseudomonadati</taxon>
        <taxon>Pseudomonadota</taxon>
        <taxon>Alphaproteobacteria</taxon>
        <taxon>Acetobacterales</taxon>
        <taxon>Roseomonadaceae</taxon>
        <taxon>Roseomonas</taxon>
    </lineage>
</organism>
<evidence type="ECO:0000256" key="4">
    <source>
        <dbReference type="ARBA" id="ARBA00022840"/>
    </source>
</evidence>
<dbReference type="PANTHER" id="PTHR24423">
    <property type="entry name" value="TWO-COMPONENT SENSOR HISTIDINE KINASE"/>
    <property type="match status" value="1"/>
</dbReference>
<dbReference type="GO" id="GO:0016740">
    <property type="term" value="F:transferase activity"/>
    <property type="evidence" value="ECO:0007669"/>
    <property type="project" value="UniProtKB-KW"/>
</dbReference>
<feature type="transmembrane region" description="Helical" evidence="5">
    <location>
        <begin position="31"/>
        <end position="54"/>
    </location>
</feature>
<keyword evidence="3" id="KW-0547">Nucleotide-binding</keyword>
<proteinExistence type="predicted"/>
<keyword evidence="1" id="KW-0808">Transferase</keyword>
<feature type="transmembrane region" description="Helical" evidence="5">
    <location>
        <begin position="66"/>
        <end position="85"/>
    </location>
</feature>
<dbReference type="OrthoDB" id="9789238at2"/>
<comment type="caution">
    <text evidence="7">The sequence shown here is derived from an EMBL/GenBank/DDBJ whole genome shotgun (WGS) entry which is preliminary data.</text>
</comment>
<dbReference type="RefSeq" id="WP_076960700.1">
    <property type="nucleotide sequence ID" value="NZ_MLCO01000545.1"/>
</dbReference>
<keyword evidence="5" id="KW-0812">Transmembrane</keyword>
<protein>
    <recommendedName>
        <fullName evidence="6">Ethylene receptor 1-like N-terminal domain-containing protein</fullName>
    </recommendedName>
</protein>
<evidence type="ECO:0000313" key="7">
    <source>
        <dbReference type="EMBL" id="ONG42365.1"/>
    </source>
</evidence>
<name>A0A1V2GTZ3_9PROT</name>
<evidence type="ECO:0000256" key="2">
    <source>
        <dbReference type="ARBA" id="ARBA00022723"/>
    </source>
</evidence>
<keyword evidence="8" id="KW-1185">Reference proteome</keyword>
<dbReference type="GO" id="GO:0046872">
    <property type="term" value="F:metal ion binding"/>
    <property type="evidence" value="ECO:0007669"/>
    <property type="project" value="UniProtKB-KW"/>
</dbReference>
<dbReference type="GO" id="GO:0038199">
    <property type="term" value="F:ethylene receptor activity"/>
    <property type="evidence" value="ECO:0007669"/>
    <property type="project" value="TreeGrafter"/>
</dbReference>
<evidence type="ECO:0000256" key="1">
    <source>
        <dbReference type="ARBA" id="ARBA00022679"/>
    </source>
</evidence>
<evidence type="ECO:0000259" key="6">
    <source>
        <dbReference type="Pfam" id="PF25487"/>
    </source>
</evidence>